<comment type="caution">
    <text evidence="3">The sequence shown here is derived from an EMBL/GenBank/DDBJ whole genome shotgun (WGS) entry which is preliminary data.</text>
</comment>
<evidence type="ECO:0000313" key="3">
    <source>
        <dbReference type="EMBL" id="KAJ2795593.1"/>
    </source>
</evidence>
<organism evidence="3 4">
    <name type="scientific">Coemansia guatemalensis</name>
    <dbReference type="NCBI Taxonomy" id="2761395"/>
    <lineage>
        <taxon>Eukaryota</taxon>
        <taxon>Fungi</taxon>
        <taxon>Fungi incertae sedis</taxon>
        <taxon>Zoopagomycota</taxon>
        <taxon>Kickxellomycotina</taxon>
        <taxon>Kickxellomycetes</taxon>
        <taxon>Kickxellales</taxon>
        <taxon>Kickxellaceae</taxon>
        <taxon>Coemansia</taxon>
    </lineage>
</organism>
<feature type="coiled-coil region" evidence="1">
    <location>
        <begin position="256"/>
        <end position="283"/>
    </location>
</feature>
<feature type="region of interest" description="Disordered" evidence="2">
    <location>
        <begin position="223"/>
        <end position="243"/>
    </location>
</feature>
<dbReference type="Proteomes" id="UP001140094">
    <property type="component" value="Unassembled WGS sequence"/>
</dbReference>
<evidence type="ECO:0000313" key="4">
    <source>
        <dbReference type="Proteomes" id="UP001140094"/>
    </source>
</evidence>
<proteinExistence type="predicted"/>
<feature type="region of interest" description="Disordered" evidence="2">
    <location>
        <begin position="429"/>
        <end position="468"/>
    </location>
</feature>
<evidence type="ECO:0000256" key="2">
    <source>
        <dbReference type="SAM" id="MobiDB-lite"/>
    </source>
</evidence>
<keyword evidence="1" id="KW-0175">Coiled coil</keyword>
<dbReference type="AlphaFoldDB" id="A0A9W8LRG1"/>
<dbReference type="EMBL" id="JANBUO010002144">
    <property type="protein sequence ID" value="KAJ2795593.1"/>
    <property type="molecule type" value="Genomic_DNA"/>
</dbReference>
<sequence length="468" mass="51343">VLWTLGTIVAQKLLRKGGPWAKYLKHPLIQITGIDTKEDNEAIVKASDACRARYARRTRDRLQAQKAWQQTEEILKQEISRANEKQQSTREEFRICRKRLGNEVDPATVPDVDSSAEEVGQMLDGLAAEARRLWSGSAGWVEQHADVVAAVEAVVEKRANSVRLEGKKHLRLAPPPQMADQWTQWLAERQATPFRTAGVDLHILAQMAAASVAALRRSITAPAGSSPVLDINQTTGNSSQPAPLSQIAAEDGVEQMHHLDDAIEQQETRIARLKRIRAQLADQRSAIGQHISETLPDKDTRSTDNIKQLTSIITSSARQTDDDKQKTPAGAPHTIEATDREETVVDGMTERVQQLAGVWDELVTGEEYSEHIIDAALNGTVAQPTPFSTGTGSRGVGMSFMSDYHTSTPLSRLTGGMATLSCARKRPLDAGDLEGMRTPKRRDLGKSLSAASADDMLLDDEEPDFLVD</sequence>
<dbReference type="OrthoDB" id="5575722at2759"/>
<reference evidence="3" key="1">
    <citation type="submission" date="2022-07" db="EMBL/GenBank/DDBJ databases">
        <title>Phylogenomic reconstructions and comparative analyses of Kickxellomycotina fungi.</title>
        <authorList>
            <person name="Reynolds N.K."/>
            <person name="Stajich J.E."/>
            <person name="Barry K."/>
            <person name="Grigoriev I.V."/>
            <person name="Crous P."/>
            <person name="Smith M.E."/>
        </authorList>
    </citation>
    <scope>NUCLEOTIDE SEQUENCE</scope>
    <source>
        <strain evidence="3">NRRL 1565</strain>
    </source>
</reference>
<keyword evidence="4" id="KW-1185">Reference proteome</keyword>
<feature type="non-terminal residue" evidence="3">
    <location>
        <position position="1"/>
    </location>
</feature>
<feature type="coiled-coil region" evidence="1">
    <location>
        <begin position="65"/>
        <end position="92"/>
    </location>
</feature>
<evidence type="ECO:0000256" key="1">
    <source>
        <dbReference type="SAM" id="Coils"/>
    </source>
</evidence>
<protein>
    <recommendedName>
        <fullName evidence="5">HAUS augmin-like complex subunit 6 N-terminal domain-containing protein</fullName>
    </recommendedName>
</protein>
<feature type="compositionally biased region" description="Polar residues" evidence="2">
    <location>
        <begin position="231"/>
        <end position="243"/>
    </location>
</feature>
<feature type="compositionally biased region" description="Acidic residues" evidence="2">
    <location>
        <begin position="456"/>
        <end position="468"/>
    </location>
</feature>
<feature type="compositionally biased region" description="Basic and acidic residues" evidence="2">
    <location>
        <begin position="429"/>
        <end position="445"/>
    </location>
</feature>
<feature type="region of interest" description="Disordered" evidence="2">
    <location>
        <begin position="312"/>
        <end position="333"/>
    </location>
</feature>
<gene>
    <name evidence="3" type="ORF">H4R20_005828</name>
</gene>
<name>A0A9W8LRG1_9FUNG</name>
<accession>A0A9W8LRG1</accession>
<evidence type="ECO:0008006" key="5">
    <source>
        <dbReference type="Google" id="ProtNLM"/>
    </source>
</evidence>